<comment type="cofactor">
    <cofactor evidence="1">
        <name>pyridoxal 5'-phosphate</name>
        <dbReference type="ChEBI" id="CHEBI:597326"/>
    </cofactor>
</comment>
<evidence type="ECO:0000313" key="5">
    <source>
        <dbReference type="Proteomes" id="UP001515480"/>
    </source>
</evidence>
<accession>A0AB34J9E3</accession>
<dbReference type="PANTHER" id="PTHR11601">
    <property type="entry name" value="CYSTEINE DESULFURYLASE FAMILY MEMBER"/>
    <property type="match status" value="1"/>
</dbReference>
<dbReference type="Gene3D" id="1.10.260.50">
    <property type="match status" value="1"/>
</dbReference>
<name>A0AB34J9E3_PRYPA</name>
<reference evidence="4 5" key="1">
    <citation type="journal article" date="2024" name="Science">
        <title>Giant polyketide synthase enzymes in the biosynthesis of giant marine polyether toxins.</title>
        <authorList>
            <person name="Fallon T.R."/>
            <person name="Shende V.V."/>
            <person name="Wierzbicki I.H."/>
            <person name="Pendleton A.L."/>
            <person name="Watervoot N.F."/>
            <person name="Auber R.P."/>
            <person name="Gonzalez D.J."/>
            <person name="Wisecaver J.H."/>
            <person name="Moore B.S."/>
        </authorList>
    </citation>
    <scope>NUCLEOTIDE SEQUENCE [LARGE SCALE GENOMIC DNA]</scope>
    <source>
        <strain evidence="4 5">12B1</strain>
    </source>
</reference>
<organism evidence="4 5">
    <name type="scientific">Prymnesium parvum</name>
    <name type="common">Toxic golden alga</name>
    <dbReference type="NCBI Taxonomy" id="97485"/>
    <lineage>
        <taxon>Eukaryota</taxon>
        <taxon>Haptista</taxon>
        <taxon>Haptophyta</taxon>
        <taxon>Prymnesiophyceae</taxon>
        <taxon>Prymnesiales</taxon>
        <taxon>Prymnesiaceae</taxon>
        <taxon>Prymnesium</taxon>
    </lineage>
</organism>
<evidence type="ECO:0000256" key="2">
    <source>
        <dbReference type="ARBA" id="ARBA00006490"/>
    </source>
</evidence>
<comment type="caution">
    <text evidence="4">The sequence shown here is derived from an EMBL/GenBank/DDBJ whole genome shotgun (WGS) entry which is preliminary data.</text>
</comment>
<comment type="similarity">
    <text evidence="2">Belongs to the class-V pyridoxal-phosphate-dependent aminotransferase family. NifS/IscS subfamily.</text>
</comment>
<dbReference type="Proteomes" id="UP001515480">
    <property type="component" value="Unassembled WGS sequence"/>
</dbReference>
<dbReference type="Pfam" id="PF00266">
    <property type="entry name" value="Aminotran_5"/>
    <property type="match status" value="1"/>
</dbReference>
<sequence length="415" mass="43777">MLSLLARSLPSPHASLLPFLGTSSRLHPATCLGTRAWPSERWRGSYCSAVGTPLPRAPEHGECIYLPRLPGDDPDLAGAATPSAARVRMRCERRGRTDNHAIMARRRAEGAASSPLPHVVTSTVEHPAVVECLRFLAAAGRLDVSWVRVDGTGRVCAREVAAAVTPHTILVTIMHSNNEVGAVQPVAEIVRRVRTHSARPSALVHTDAAQSAGKLPLDVRELGVDMLTLVGHKLGAPKGVAALYVRRPLRLGSLLHGGAQEGGRRAGTEAVLLLVALGEAARIAREELALASAHMARTRERLAALLVGGLGAATVRVHGPAEASHRLPNTLSIGIKGVRAAELLATLEDRVAASAGAACHSDDPPSVSPVLAAMGVPEEYAIGTLRLSTGRHTTMEEVEKAAALIIAEVKRQRRT</sequence>
<gene>
    <name evidence="4" type="ORF">AB1Y20_002461</name>
</gene>
<dbReference type="SUPFAM" id="SSF53383">
    <property type="entry name" value="PLP-dependent transferases"/>
    <property type="match status" value="1"/>
</dbReference>
<dbReference type="AlphaFoldDB" id="A0AB34J9E3"/>
<evidence type="ECO:0000256" key="1">
    <source>
        <dbReference type="ARBA" id="ARBA00001933"/>
    </source>
</evidence>
<dbReference type="Gene3D" id="3.40.640.10">
    <property type="entry name" value="Type I PLP-dependent aspartate aminotransferase-like (Major domain)"/>
    <property type="match status" value="1"/>
</dbReference>
<dbReference type="InterPro" id="IPR015421">
    <property type="entry name" value="PyrdxlP-dep_Trfase_major"/>
</dbReference>
<dbReference type="InterPro" id="IPR015422">
    <property type="entry name" value="PyrdxlP-dep_Trfase_small"/>
</dbReference>
<dbReference type="InterPro" id="IPR000192">
    <property type="entry name" value="Aminotrans_V_dom"/>
</dbReference>
<keyword evidence="5" id="KW-1185">Reference proteome</keyword>
<feature type="domain" description="Aminotransferase class V" evidence="3">
    <location>
        <begin position="115"/>
        <end position="400"/>
    </location>
</feature>
<dbReference type="EMBL" id="JBGBPQ010000011">
    <property type="protein sequence ID" value="KAL1515846.1"/>
    <property type="molecule type" value="Genomic_DNA"/>
</dbReference>
<dbReference type="Gene3D" id="3.90.1150.10">
    <property type="entry name" value="Aspartate Aminotransferase, domain 1"/>
    <property type="match status" value="1"/>
</dbReference>
<dbReference type="InterPro" id="IPR015424">
    <property type="entry name" value="PyrdxlP-dep_Trfase"/>
</dbReference>
<dbReference type="PANTHER" id="PTHR11601:SF34">
    <property type="entry name" value="CYSTEINE DESULFURASE"/>
    <property type="match status" value="1"/>
</dbReference>
<protein>
    <recommendedName>
        <fullName evidence="3">Aminotransferase class V domain-containing protein</fullName>
    </recommendedName>
</protein>
<evidence type="ECO:0000313" key="4">
    <source>
        <dbReference type="EMBL" id="KAL1515846.1"/>
    </source>
</evidence>
<proteinExistence type="inferred from homology"/>
<evidence type="ECO:0000259" key="3">
    <source>
        <dbReference type="Pfam" id="PF00266"/>
    </source>
</evidence>